<dbReference type="InterPro" id="IPR000847">
    <property type="entry name" value="LysR_HTH_N"/>
</dbReference>
<dbReference type="SUPFAM" id="SSF46785">
    <property type="entry name" value="Winged helix' DNA-binding domain"/>
    <property type="match status" value="1"/>
</dbReference>
<accession>A0ABT5J8S9</accession>
<sequence length="313" mass="33559">MTNIPTELLRTLLTVVDLRSFTKAAQKLGVTQPAVSAQIKRLQFLLGFDLLDKSAPGVSLTEKGSHVVSQARKLLAINDQIVSLAHGSGRGRLLRFGLPGDFVGLPLWQSLAAFRARWPDVRLHMKTCCSSALLHELEQGEIDVIVAMTSPHPHEMASHHWRDELVWTRGPIAIDPAQPLPLVSRGESCLFHRHMVAALETAGRSFEMVFTAGHVDELRRAVAAGLGLSAMTRSLADPATVCDDAGLPPLADVACSICVGTDADPAVRDDLVAMLAETLRPRGKPGTTERPGTADGRAPDVRAAARSGMQSVA</sequence>
<evidence type="ECO:0000313" key="8">
    <source>
        <dbReference type="Proteomes" id="UP001165652"/>
    </source>
</evidence>
<keyword evidence="4" id="KW-0804">Transcription</keyword>
<dbReference type="InterPro" id="IPR050176">
    <property type="entry name" value="LTTR"/>
</dbReference>
<dbReference type="InterPro" id="IPR005119">
    <property type="entry name" value="LysR_subst-bd"/>
</dbReference>
<evidence type="ECO:0000256" key="3">
    <source>
        <dbReference type="ARBA" id="ARBA00023125"/>
    </source>
</evidence>
<feature type="region of interest" description="Disordered" evidence="5">
    <location>
        <begin position="279"/>
        <end position="313"/>
    </location>
</feature>
<evidence type="ECO:0000313" key="7">
    <source>
        <dbReference type="EMBL" id="MDC7785981.1"/>
    </source>
</evidence>
<dbReference type="RefSeq" id="WP_272776830.1">
    <property type="nucleotide sequence ID" value="NZ_JAQQLI010000012.1"/>
</dbReference>
<dbReference type="SUPFAM" id="SSF53850">
    <property type="entry name" value="Periplasmic binding protein-like II"/>
    <property type="match status" value="1"/>
</dbReference>
<dbReference type="Gene3D" id="1.10.10.10">
    <property type="entry name" value="Winged helix-like DNA-binding domain superfamily/Winged helix DNA-binding domain"/>
    <property type="match status" value="1"/>
</dbReference>
<name>A0ABT5J8S9_RHOTP</name>
<dbReference type="InterPro" id="IPR036390">
    <property type="entry name" value="WH_DNA-bd_sf"/>
</dbReference>
<organism evidence="7 8">
    <name type="scientific">Rhodoplanes tepidamans</name>
    <name type="common">Rhodoplanes cryptolactis</name>
    <dbReference type="NCBI Taxonomy" id="200616"/>
    <lineage>
        <taxon>Bacteria</taxon>
        <taxon>Pseudomonadati</taxon>
        <taxon>Pseudomonadota</taxon>
        <taxon>Alphaproteobacteria</taxon>
        <taxon>Hyphomicrobiales</taxon>
        <taxon>Nitrobacteraceae</taxon>
        <taxon>Rhodoplanes</taxon>
    </lineage>
</organism>
<keyword evidence="8" id="KW-1185">Reference proteome</keyword>
<dbReference type="Pfam" id="PF03466">
    <property type="entry name" value="LysR_substrate"/>
    <property type="match status" value="1"/>
</dbReference>
<evidence type="ECO:0000256" key="2">
    <source>
        <dbReference type="ARBA" id="ARBA00023015"/>
    </source>
</evidence>
<dbReference type="Proteomes" id="UP001165652">
    <property type="component" value="Unassembled WGS sequence"/>
</dbReference>
<evidence type="ECO:0000259" key="6">
    <source>
        <dbReference type="PROSITE" id="PS50931"/>
    </source>
</evidence>
<keyword evidence="3" id="KW-0238">DNA-binding</keyword>
<proteinExistence type="inferred from homology"/>
<dbReference type="PRINTS" id="PR00039">
    <property type="entry name" value="HTHLYSR"/>
</dbReference>
<reference evidence="7" key="2">
    <citation type="submission" date="2023-02" db="EMBL/GenBank/DDBJ databases">
        <authorList>
            <person name="Rayyan A."/>
            <person name="Meyer T."/>
            <person name="Kyndt J.A."/>
        </authorList>
    </citation>
    <scope>NUCLEOTIDE SEQUENCE</scope>
    <source>
        <strain evidence="7">DSM 9987</strain>
    </source>
</reference>
<dbReference type="EMBL" id="JAQQLI010000012">
    <property type="protein sequence ID" value="MDC7785981.1"/>
    <property type="molecule type" value="Genomic_DNA"/>
</dbReference>
<dbReference type="PANTHER" id="PTHR30579:SF7">
    <property type="entry name" value="HTH-TYPE TRANSCRIPTIONAL REGULATOR LRHA-RELATED"/>
    <property type="match status" value="1"/>
</dbReference>
<dbReference type="PROSITE" id="PS50931">
    <property type="entry name" value="HTH_LYSR"/>
    <property type="match status" value="1"/>
</dbReference>
<evidence type="ECO:0000256" key="1">
    <source>
        <dbReference type="ARBA" id="ARBA00009437"/>
    </source>
</evidence>
<dbReference type="PANTHER" id="PTHR30579">
    <property type="entry name" value="TRANSCRIPTIONAL REGULATOR"/>
    <property type="match status" value="1"/>
</dbReference>
<feature type="domain" description="HTH lysR-type" evidence="6">
    <location>
        <begin position="4"/>
        <end position="61"/>
    </location>
</feature>
<protein>
    <submittedName>
        <fullName evidence="7">LysR family transcriptional regulator</fullName>
    </submittedName>
</protein>
<comment type="similarity">
    <text evidence="1">Belongs to the LysR transcriptional regulatory family.</text>
</comment>
<dbReference type="InterPro" id="IPR036388">
    <property type="entry name" value="WH-like_DNA-bd_sf"/>
</dbReference>
<gene>
    <name evidence="7" type="ORF">PQJ73_09840</name>
</gene>
<evidence type="ECO:0000256" key="5">
    <source>
        <dbReference type="SAM" id="MobiDB-lite"/>
    </source>
</evidence>
<dbReference type="Gene3D" id="3.40.190.10">
    <property type="entry name" value="Periplasmic binding protein-like II"/>
    <property type="match status" value="2"/>
</dbReference>
<comment type="caution">
    <text evidence="7">The sequence shown here is derived from an EMBL/GenBank/DDBJ whole genome shotgun (WGS) entry which is preliminary data.</text>
</comment>
<keyword evidence="2" id="KW-0805">Transcription regulation</keyword>
<dbReference type="Pfam" id="PF00126">
    <property type="entry name" value="HTH_1"/>
    <property type="match status" value="1"/>
</dbReference>
<reference evidence="7" key="1">
    <citation type="journal article" date="2023" name="Microbiol Resour">
        <title>Genome Sequences of Rhodoplanes serenus and Two Thermotolerant Strains, Rhodoplanes tepidamans and 'Rhodoplanes cryptolactis,' Further Refine the Genus.</title>
        <authorList>
            <person name="Rayyan A.A."/>
            <person name="Kyndt J.A."/>
        </authorList>
    </citation>
    <scope>NUCLEOTIDE SEQUENCE</scope>
    <source>
        <strain evidence="7">DSM 9987</strain>
    </source>
</reference>
<evidence type="ECO:0000256" key="4">
    <source>
        <dbReference type="ARBA" id="ARBA00023163"/>
    </source>
</evidence>